<dbReference type="Gene3D" id="3.40.1620.10">
    <property type="entry name" value="YefM-like domain"/>
    <property type="match status" value="1"/>
</dbReference>
<gene>
    <name evidence="3" type="ORF">SAMN04488498_103381</name>
</gene>
<name>A0A1I3XND3_9HYPH</name>
<comment type="similarity">
    <text evidence="1 2">Belongs to the phD/YefM antitoxin family.</text>
</comment>
<dbReference type="OrthoDB" id="517402at2"/>
<dbReference type="AlphaFoldDB" id="A0A1I3XND3"/>
<reference evidence="3 4" key="1">
    <citation type="submission" date="2016-10" db="EMBL/GenBank/DDBJ databases">
        <authorList>
            <person name="Varghese N."/>
            <person name="Submissions S."/>
        </authorList>
    </citation>
    <scope>NUCLEOTIDE SEQUENCE [LARGE SCALE GENOMIC DNA]</scope>
    <source>
        <strain evidence="3 4">DSM 21822</strain>
    </source>
</reference>
<accession>A0A1I3XND3</accession>
<comment type="function">
    <text evidence="2">Antitoxin component of a type II toxin-antitoxin (TA) system.</text>
</comment>
<dbReference type="NCBIfam" id="TIGR01552">
    <property type="entry name" value="phd_fam"/>
    <property type="match status" value="1"/>
</dbReference>
<evidence type="ECO:0000313" key="3">
    <source>
        <dbReference type="EMBL" id="SFK20859.1"/>
    </source>
</evidence>
<dbReference type="EMBL" id="FOSL01000003">
    <property type="protein sequence ID" value="SFK20859.1"/>
    <property type="molecule type" value="Genomic_DNA"/>
</dbReference>
<sequence>MKTMQVRDAKAGFSALIEAAEKGEPTMITKHGKPAAAIVSVEDALKLHPERKLNFGEFLLTYPGGIDLERNPSPSREIDL</sequence>
<evidence type="ECO:0000256" key="1">
    <source>
        <dbReference type="ARBA" id="ARBA00009981"/>
    </source>
</evidence>
<keyword evidence="4" id="KW-1185">Reference proteome</keyword>
<proteinExistence type="inferred from homology"/>
<dbReference type="Proteomes" id="UP000323300">
    <property type="component" value="Unassembled WGS sequence"/>
</dbReference>
<dbReference type="RefSeq" id="WP_149759652.1">
    <property type="nucleotide sequence ID" value="NZ_BSPE01000008.1"/>
</dbReference>
<dbReference type="InterPro" id="IPR006442">
    <property type="entry name" value="Antitoxin_Phd/YefM"/>
</dbReference>
<protein>
    <recommendedName>
        <fullName evidence="2">Antitoxin</fullName>
    </recommendedName>
</protein>
<dbReference type="InterPro" id="IPR036165">
    <property type="entry name" value="YefM-like_sf"/>
</dbReference>
<organism evidence="3 4">
    <name type="scientific">Neomesorhizobium albiziae</name>
    <dbReference type="NCBI Taxonomy" id="335020"/>
    <lineage>
        <taxon>Bacteria</taxon>
        <taxon>Pseudomonadati</taxon>
        <taxon>Pseudomonadota</taxon>
        <taxon>Alphaproteobacteria</taxon>
        <taxon>Hyphomicrobiales</taxon>
        <taxon>Phyllobacteriaceae</taxon>
        <taxon>Neomesorhizobium</taxon>
    </lineage>
</organism>
<dbReference type="SUPFAM" id="SSF143120">
    <property type="entry name" value="YefM-like"/>
    <property type="match status" value="1"/>
</dbReference>
<evidence type="ECO:0000313" key="4">
    <source>
        <dbReference type="Proteomes" id="UP000323300"/>
    </source>
</evidence>
<dbReference type="Pfam" id="PF02604">
    <property type="entry name" value="PhdYeFM_antitox"/>
    <property type="match status" value="1"/>
</dbReference>
<evidence type="ECO:0000256" key="2">
    <source>
        <dbReference type="RuleBase" id="RU362080"/>
    </source>
</evidence>